<proteinExistence type="inferred from homology"/>
<accession>A0A1V6CDY5</accession>
<comment type="subcellular location">
    <subcellularLocation>
        <location evidence="1">Cell inner membrane</location>
        <topology evidence="1">Multi-pass membrane protein</topology>
    </subcellularLocation>
</comment>
<name>A0A1V6CDY5_UNCT6</name>
<dbReference type="EMBL" id="MWDQ01000025">
    <property type="protein sequence ID" value="OQB75004.1"/>
    <property type="molecule type" value="Genomic_DNA"/>
</dbReference>
<evidence type="ECO:0000256" key="8">
    <source>
        <dbReference type="SAM" id="Phobius"/>
    </source>
</evidence>
<keyword evidence="4" id="KW-0997">Cell inner membrane</keyword>
<feature type="domain" description="Type II secretion system protein GspF" evidence="9">
    <location>
        <begin position="217"/>
        <end position="336"/>
    </location>
</feature>
<evidence type="ECO:0000256" key="6">
    <source>
        <dbReference type="ARBA" id="ARBA00022989"/>
    </source>
</evidence>
<keyword evidence="3" id="KW-1003">Cell membrane</keyword>
<dbReference type="GO" id="GO:0005886">
    <property type="term" value="C:plasma membrane"/>
    <property type="evidence" value="ECO:0007669"/>
    <property type="project" value="UniProtKB-SubCell"/>
</dbReference>
<sequence>MNVKKGLFSDDFVFFNQQLVNLLKTNLPIVPGLRHLAKDIKKKNLSSVINSIATDIESGKTITESFSRYPDLFPSVYIAMIKAGESSGRLPEILQDLAIYSEKMNKLQKKIKEVMIYPAILLVAGIILGCFIVVNFVPSFLEFRDFLPSGRIPKFFTFLVFLYNHWIKVLVAIILVVGVFFIAKHFIKRKMSISLEKFSFRLPLYGKILRYASLSRFARNLAMLLSSHISLPDALCMSGPSSGSVQINSASDEMQRWVSGGKRWTDILFNYPIFPHIFAWTISVSEKKGDLEEGLFYLADFYDHEFDRQIDIFIHFIEPIIILCIGLLVAVVAILAVRAGISGILGVMYS</sequence>
<dbReference type="InterPro" id="IPR042094">
    <property type="entry name" value="T2SS_GspF_sf"/>
</dbReference>
<dbReference type="PANTHER" id="PTHR30012">
    <property type="entry name" value="GENERAL SECRETION PATHWAY PROTEIN"/>
    <property type="match status" value="1"/>
</dbReference>
<gene>
    <name evidence="10" type="primary">epsF_1</name>
    <name evidence="10" type="ORF">BWX89_00236</name>
</gene>
<evidence type="ECO:0000256" key="1">
    <source>
        <dbReference type="ARBA" id="ARBA00004429"/>
    </source>
</evidence>
<evidence type="ECO:0000256" key="2">
    <source>
        <dbReference type="ARBA" id="ARBA00005745"/>
    </source>
</evidence>
<protein>
    <submittedName>
        <fullName evidence="10">Type II secretion system protein F</fullName>
    </submittedName>
</protein>
<dbReference type="Proteomes" id="UP000485562">
    <property type="component" value="Unassembled WGS sequence"/>
</dbReference>
<dbReference type="PRINTS" id="PR00812">
    <property type="entry name" value="BCTERIALGSPF"/>
</dbReference>
<keyword evidence="5 8" id="KW-0812">Transmembrane</keyword>
<dbReference type="InterPro" id="IPR003004">
    <property type="entry name" value="GspF/PilC"/>
</dbReference>
<organism evidence="10">
    <name type="scientific">candidate division TA06 bacterium ADurb.Bin131</name>
    <dbReference type="NCBI Taxonomy" id="1852827"/>
    <lineage>
        <taxon>Bacteria</taxon>
        <taxon>Bacteria division TA06</taxon>
    </lineage>
</organism>
<feature type="transmembrane region" description="Helical" evidence="8">
    <location>
        <begin position="114"/>
        <end position="136"/>
    </location>
</feature>
<evidence type="ECO:0000256" key="3">
    <source>
        <dbReference type="ARBA" id="ARBA00022475"/>
    </source>
</evidence>
<feature type="domain" description="Type II secretion system protein GspF" evidence="9">
    <location>
        <begin position="17"/>
        <end position="138"/>
    </location>
</feature>
<keyword evidence="7 8" id="KW-0472">Membrane</keyword>
<evidence type="ECO:0000313" key="10">
    <source>
        <dbReference type="EMBL" id="OQB75004.1"/>
    </source>
</evidence>
<keyword evidence="6 8" id="KW-1133">Transmembrane helix</keyword>
<dbReference type="InterPro" id="IPR018076">
    <property type="entry name" value="T2SS_GspF_dom"/>
</dbReference>
<dbReference type="Pfam" id="PF00482">
    <property type="entry name" value="T2SSF"/>
    <property type="match status" value="2"/>
</dbReference>
<dbReference type="Gene3D" id="1.20.81.30">
    <property type="entry name" value="Type II secretion system (T2SS), domain F"/>
    <property type="match status" value="2"/>
</dbReference>
<dbReference type="FunFam" id="1.20.81.30:FF:000001">
    <property type="entry name" value="Type II secretion system protein F"/>
    <property type="match status" value="1"/>
</dbReference>
<feature type="transmembrane region" description="Helical" evidence="8">
    <location>
        <begin position="156"/>
        <end position="183"/>
    </location>
</feature>
<comment type="similarity">
    <text evidence="2">Belongs to the GSP F family.</text>
</comment>
<evidence type="ECO:0000256" key="5">
    <source>
        <dbReference type="ARBA" id="ARBA00022692"/>
    </source>
</evidence>
<evidence type="ECO:0000256" key="7">
    <source>
        <dbReference type="ARBA" id="ARBA00023136"/>
    </source>
</evidence>
<feature type="transmembrane region" description="Helical" evidence="8">
    <location>
        <begin position="320"/>
        <end position="349"/>
    </location>
</feature>
<comment type="caution">
    <text evidence="10">The sequence shown here is derived from an EMBL/GenBank/DDBJ whole genome shotgun (WGS) entry which is preliminary data.</text>
</comment>
<reference evidence="10" key="1">
    <citation type="submission" date="2017-02" db="EMBL/GenBank/DDBJ databases">
        <title>Delving into the versatile metabolic prowess of the omnipresent phylum Bacteroidetes.</title>
        <authorList>
            <person name="Nobu M.K."/>
            <person name="Mei R."/>
            <person name="Narihiro T."/>
            <person name="Kuroda K."/>
            <person name="Liu W.-T."/>
        </authorList>
    </citation>
    <scope>NUCLEOTIDE SEQUENCE</scope>
    <source>
        <strain evidence="10">ADurb.Bin131</strain>
    </source>
</reference>
<evidence type="ECO:0000256" key="4">
    <source>
        <dbReference type="ARBA" id="ARBA00022519"/>
    </source>
</evidence>
<dbReference type="PANTHER" id="PTHR30012:SF0">
    <property type="entry name" value="TYPE II SECRETION SYSTEM PROTEIN F-RELATED"/>
    <property type="match status" value="1"/>
</dbReference>
<dbReference type="AlphaFoldDB" id="A0A1V6CDY5"/>
<evidence type="ECO:0000259" key="9">
    <source>
        <dbReference type="Pfam" id="PF00482"/>
    </source>
</evidence>